<evidence type="ECO:0000256" key="1">
    <source>
        <dbReference type="SAM" id="Phobius"/>
    </source>
</evidence>
<reference evidence="2 3" key="2">
    <citation type="submission" date="2024-10" db="EMBL/GenBank/DDBJ databases">
        <authorList>
            <person name="Ryan C."/>
        </authorList>
    </citation>
    <scope>NUCLEOTIDE SEQUENCE [LARGE SCALE GENOMIC DNA]</scope>
</reference>
<keyword evidence="1" id="KW-1133">Transmembrane helix</keyword>
<reference evidence="3" key="1">
    <citation type="submission" date="2024-06" db="EMBL/GenBank/DDBJ databases">
        <authorList>
            <person name="Ryan C."/>
        </authorList>
    </citation>
    <scope>NUCLEOTIDE SEQUENCE [LARGE SCALE GENOMIC DNA]</scope>
</reference>
<sequence length="237" mass="24023">MAAHKNFSTDAAAARDGDGEAALLRSGAGVRSAMTLIYNGTAGLYHPDVRTAAPTTKSGGGPYVVSPGVRAASQDGDGLLVLAPNENGTAAYLVDSHRPRTAAPDEDATAYYLDYDMHAAAAAKGNVHFFELPRRGVARCDSGVHAGEALALPLAPQVFGGKMTSVLPGTAVDVGQDKVAGAFTERLRRGLPVLGISVASLAVAGLAAGEPDPAAGFGLFLMLIVGLSAVTISVIRA</sequence>
<dbReference type="AlphaFoldDB" id="A0ABC9C020"/>
<dbReference type="EMBL" id="OZ075138">
    <property type="protein sequence ID" value="CAL5010655.1"/>
    <property type="molecule type" value="Genomic_DNA"/>
</dbReference>
<dbReference type="Proteomes" id="UP001497457">
    <property type="component" value="Chromosome 28b"/>
</dbReference>
<organism evidence="2 3">
    <name type="scientific">Urochloa decumbens</name>
    <dbReference type="NCBI Taxonomy" id="240449"/>
    <lineage>
        <taxon>Eukaryota</taxon>
        <taxon>Viridiplantae</taxon>
        <taxon>Streptophyta</taxon>
        <taxon>Embryophyta</taxon>
        <taxon>Tracheophyta</taxon>
        <taxon>Spermatophyta</taxon>
        <taxon>Magnoliopsida</taxon>
        <taxon>Liliopsida</taxon>
        <taxon>Poales</taxon>
        <taxon>Poaceae</taxon>
        <taxon>PACMAD clade</taxon>
        <taxon>Panicoideae</taxon>
        <taxon>Panicodae</taxon>
        <taxon>Paniceae</taxon>
        <taxon>Melinidinae</taxon>
        <taxon>Urochloa</taxon>
    </lineage>
</organism>
<accession>A0ABC9C020</accession>
<keyword evidence="1" id="KW-0812">Transmembrane</keyword>
<proteinExistence type="predicted"/>
<feature type="transmembrane region" description="Helical" evidence="1">
    <location>
        <begin position="214"/>
        <end position="235"/>
    </location>
</feature>
<feature type="transmembrane region" description="Helical" evidence="1">
    <location>
        <begin position="191"/>
        <end position="208"/>
    </location>
</feature>
<keyword evidence="1" id="KW-0472">Membrane</keyword>
<protein>
    <submittedName>
        <fullName evidence="2">Uncharacterized protein</fullName>
    </submittedName>
</protein>
<name>A0ABC9C020_9POAL</name>
<evidence type="ECO:0000313" key="2">
    <source>
        <dbReference type="EMBL" id="CAL5010655.1"/>
    </source>
</evidence>
<keyword evidence="3" id="KW-1185">Reference proteome</keyword>
<evidence type="ECO:0000313" key="3">
    <source>
        <dbReference type="Proteomes" id="UP001497457"/>
    </source>
</evidence>
<gene>
    <name evidence="2" type="ORF">URODEC1_LOCUS70089</name>
</gene>